<keyword evidence="3" id="KW-0863">Zinc-finger</keyword>
<dbReference type="InterPro" id="IPR031140">
    <property type="entry name" value="IDD1-16"/>
</dbReference>
<name>A0A1D1YR93_9ARAE</name>
<keyword evidence="5" id="KW-0805">Transcription regulation</keyword>
<dbReference type="PANTHER" id="PTHR10593:SF187">
    <property type="entry name" value="C2H2-TYPE DOMAIN-CONTAINING PROTEIN"/>
    <property type="match status" value="1"/>
</dbReference>
<dbReference type="AlphaFoldDB" id="A0A1D1YR93"/>
<evidence type="ECO:0000256" key="5">
    <source>
        <dbReference type="ARBA" id="ARBA00023015"/>
    </source>
</evidence>
<sequence>CSKKYAVHSDWKAHSKVCGTREYKCDCGTIFSRKDSFITHRAFCDALTEEGARLSTATAAVSGLAFKSSPLMTHDVGGGGGNPYLGLAQDLLPGSIPQLHPLMRHPYASGAAASQDHGTNLSLWLHNNKAASGPHLNPDMDMPPAPDYLAPTSSMSLPELFQMPSAQVMGYGGCPLLPQQGGGANLSLSNPHSTYGFGEEEEKKAQLREASPGSFYSCSGLQATPQQENSTAHMSATALLQKAARMGATSSHHSSSSSSSFLTGTGFGGLIMSSAKSLHPPLKENKDEFRLLLDQKQSAGNFHQDHLLINTLATTGATLGRGGENMAPAANASGMMTVVAAAGREPQLLLPNTWPHQVGRGPTRDFLGVGGEETTRPFLQQELAKFASMDSGMHLMSASYNSSRR</sequence>
<evidence type="ECO:0000256" key="2">
    <source>
        <dbReference type="ARBA" id="ARBA00022737"/>
    </source>
</evidence>
<keyword evidence="6" id="KW-0804">Transcription</keyword>
<evidence type="ECO:0000259" key="7">
    <source>
        <dbReference type="Pfam" id="PF22992"/>
    </source>
</evidence>
<evidence type="ECO:0000256" key="4">
    <source>
        <dbReference type="ARBA" id="ARBA00022833"/>
    </source>
</evidence>
<evidence type="ECO:0000256" key="1">
    <source>
        <dbReference type="ARBA" id="ARBA00022723"/>
    </source>
</evidence>
<feature type="domain" description="BIRD-IDD transcription factor third C2HC zinc finger" evidence="8">
    <location>
        <begin position="1"/>
        <end position="19"/>
    </location>
</feature>
<dbReference type="Pfam" id="PF22992">
    <property type="entry name" value="C2CH-4th_BIRD-IDD"/>
    <property type="match status" value="1"/>
</dbReference>
<proteinExistence type="predicted"/>
<evidence type="ECO:0000256" key="3">
    <source>
        <dbReference type="ARBA" id="ARBA00022771"/>
    </source>
</evidence>
<organism evidence="9">
    <name type="scientific">Anthurium amnicola</name>
    <dbReference type="NCBI Taxonomy" id="1678845"/>
    <lineage>
        <taxon>Eukaryota</taxon>
        <taxon>Viridiplantae</taxon>
        <taxon>Streptophyta</taxon>
        <taxon>Embryophyta</taxon>
        <taxon>Tracheophyta</taxon>
        <taxon>Spermatophyta</taxon>
        <taxon>Magnoliopsida</taxon>
        <taxon>Liliopsida</taxon>
        <taxon>Araceae</taxon>
        <taxon>Pothoideae</taxon>
        <taxon>Potheae</taxon>
        <taxon>Anthurium</taxon>
    </lineage>
</organism>
<feature type="domain" description="BIRD-IDD transcription factor fourth C2HC zinc finger" evidence="7">
    <location>
        <begin position="22"/>
        <end position="59"/>
    </location>
</feature>
<dbReference type="InterPro" id="IPR055187">
    <property type="entry name" value="C2CH-3rd_BIRD-IDD"/>
</dbReference>
<dbReference type="PANTHER" id="PTHR10593">
    <property type="entry name" value="SERINE/THREONINE-PROTEIN KINASE RIO"/>
    <property type="match status" value="1"/>
</dbReference>
<dbReference type="EMBL" id="GDJX01010807">
    <property type="protein sequence ID" value="JAT57129.1"/>
    <property type="molecule type" value="Transcribed_RNA"/>
</dbReference>
<gene>
    <name evidence="9" type="primary">NUC_5</name>
    <name evidence="9" type="ORF">g.101809</name>
</gene>
<accession>A0A1D1YR93</accession>
<dbReference type="GO" id="GO:0003700">
    <property type="term" value="F:DNA-binding transcription factor activity"/>
    <property type="evidence" value="ECO:0007669"/>
    <property type="project" value="TreeGrafter"/>
</dbReference>
<dbReference type="InterPro" id="IPR055185">
    <property type="entry name" value="C2CH-4th_BIRD-IDD"/>
</dbReference>
<evidence type="ECO:0000256" key="6">
    <source>
        <dbReference type="ARBA" id="ARBA00023163"/>
    </source>
</evidence>
<protein>
    <submittedName>
        <fullName evidence="9">Zinc finger protein NUTCRACKER</fullName>
    </submittedName>
</protein>
<dbReference type="GO" id="GO:0008270">
    <property type="term" value="F:zinc ion binding"/>
    <property type="evidence" value="ECO:0007669"/>
    <property type="project" value="UniProtKB-KW"/>
</dbReference>
<keyword evidence="1" id="KW-0479">Metal-binding</keyword>
<dbReference type="Pfam" id="PF22995">
    <property type="entry name" value="C2CH-3rd_BIRD-IDD"/>
    <property type="match status" value="1"/>
</dbReference>
<keyword evidence="4" id="KW-0862">Zinc</keyword>
<keyword evidence="2" id="KW-0677">Repeat</keyword>
<dbReference type="GO" id="GO:0005634">
    <property type="term" value="C:nucleus"/>
    <property type="evidence" value="ECO:0007669"/>
    <property type="project" value="TreeGrafter"/>
</dbReference>
<feature type="non-terminal residue" evidence="9">
    <location>
        <position position="1"/>
    </location>
</feature>
<evidence type="ECO:0000313" key="9">
    <source>
        <dbReference type="EMBL" id="JAT57129.1"/>
    </source>
</evidence>
<reference evidence="9" key="1">
    <citation type="submission" date="2015-07" db="EMBL/GenBank/DDBJ databases">
        <title>Transcriptome Assembly of Anthurium amnicola.</title>
        <authorList>
            <person name="Suzuki J."/>
        </authorList>
    </citation>
    <scope>NUCLEOTIDE SEQUENCE</scope>
</reference>
<evidence type="ECO:0000259" key="8">
    <source>
        <dbReference type="Pfam" id="PF22995"/>
    </source>
</evidence>